<proteinExistence type="predicted"/>
<dbReference type="RefSeq" id="WP_112219572.1">
    <property type="nucleotide sequence ID" value="NZ_MVJN01000006.1"/>
</dbReference>
<evidence type="ECO:0000313" key="1">
    <source>
        <dbReference type="EMBL" id="RAP36193.1"/>
    </source>
</evidence>
<dbReference type="AlphaFoldDB" id="A0A364LIE4"/>
<dbReference type="PANTHER" id="PTHR11203:SF49">
    <property type="entry name" value="BLL1145 PROTEIN"/>
    <property type="match status" value="1"/>
</dbReference>
<keyword evidence="1" id="KW-0436">Ligase</keyword>
<dbReference type="InterPro" id="IPR036866">
    <property type="entry name" value="RibonucZ/Hydroxyglut_hydro"/>
</dbReference>
<name>A0A364LIE4_9GAMM</name>
<dbReference type="GO" id="GO:0016874">
    <property type="term" value="F:ligase activity"/>
    <property type="evidence" value="ECO:0007669"/>
    <property type="project" value="UniProtKB-KW"/>
</dbReference>
<dbReference type="EMBL" id="MVJN01000006">
    <property type="protein sequence ID" value="RAP36193.1"/>
    <property type="molecule type" value="Genomic_DNA"/>
</dbReference>
<dbReference type="Gene3D" id="3.60.15.10">
    <property type="entry name" value="Ribonuclease Z/Hydroxyacylglutathione hydrolase-like"/>
    <property type="match status" value="1"/>
</dbReference>
<sequence>MGIDAAAVISLKPEGLYCIPGDFYIDPLVSVKKALITHAHSDHARMDHEEVLATFETIELMQIRYGENCNTRFQGLTYHSRIDINGVTVYFLPAGHILGSAQVVVVFKGYRLIISGDYKRSSDPTCAAFEAEPANLLITEATFGLPVFKHPPVESELNRLLESMKNHSGTCHIVAAYALGKAQRVIRSLRISGFDEPIYIHGALSAFCEFYQQKGIDLGDLRSASHLSPQTAAGKLVICPPSALQDRWNRRFGDIRLGYASGWMRIRARAKQKGIDLPLVISDHADWHELTQTIEEINPELLWVTHGSEEALVYYARQKGCQAQALHLLGYEENME</sequence>
<dbReference type="GO" id="GO:0004521">
    <property type="term" value="F:RNA endonuclease activity"/>
    <property type="evidence" value="ECO:0007669"/>
    <property type="project" value="TreeGrafter"/>
</dbReference>
<organism evidence="1 2">
    <name type="scientific">Legionella quinlivanii</name>
    <dbReference type="NCBI Taxonomy" id="45073"/>
    <lineage>
        <taxon>Bacteria</taxon>
        <taxon>Pseudomonadati</taxon>
        <taxon>Pseudomonadota</taxon>
        <taxon>Gammaproteobacteria</taxon>
        <taxon>Legionellales</taxon>
        <taxon>Legionellaceae</taxon>
        <taxon>Legionella</taxon>
    </lineage>
</organism>
<dbReference type="SUPFAM" id="SSF56281">
    <property type="entry name" value="Metallo-hydrolase/oxidoreductase"/>
    <property type="match status" value="1"/>
</dbReference>
<dbReference type="NCBIfam" id="TIGR04122">
    <property type="entry name" value="Xnuc_lig_assoc"/>
    <property type="match status" value="1"/>
</dbReference>
<reference evidence="1 2" key="1">
    <citation type="submission" date="2017-02" db="EMBL/GenBank/DDBJ databases">
        <title>Legionella quilivanii strain from human: case report and whole genome sequencing analysis.</title>
        <authorList>
            <person name="Lalancette C."/>
            <person name="Leduc J.-M."/>
            <person name="Levesque S."/>
            <person name="Fournier E."/>
            <person name="Saoud J."/>
            <person name="Faucher S.P."/>
            <person name="Bernard K."/>
            <person name="Martineau C."/>
            <person name="Longtin J."/>
        </authorList>
    </citation>
    <scope>NUCLEOTIDE SEQUENCE [LARGE SCALE GENOMIC DNA]</scope>
    <source>
        <strain evidence="1 2">ID143958</strain>
    </source>
</reference>
<dbReference type="PANTHER" id="PTHR11203">
    <property type="entry name" value="CLEAVAGE AND POLYADENYLATION SPECIFICITY FACTOR FAMILY MEMBER"/>
    <property type="match status" value="1"/>
</dbReference>
<accession>A0A364LIE4</accession>
<dbReference type="InterPro" id="IPR050698">
    <property type="entry name" value="MBL"/>
</dbReference>
<gene>
    <name evidence="1" type="ORF">B1207_08555</name>
</gene>
<dbReference type="InterPro" id="IPR026360">
    <property type="entry name" value="Xnuc_lig_assoc"/>
</dbReference>
<dbReference type="Proteomes" id="UP000249458">
    <property type="component" value="Unassembled WGS sequence"/>
</dbReference>
<protein>
    <submittedName>
        <fullName evidence="1">DNA ligase-associated DEXH box helicase</fullName>
    </submittedName>
</protein>
<evidence type="ECO:0000313" key="2">
    <source>
        <dbReference type="Proteomes" id="UP000249458"/>
    </source>
</evidence>
<comment type="caution">
    <text evidence="1">The sequence shown here is derived from an EMBL/GenBank/DDBJ whole genome shotgun (WGS) entry which is preliminary data.</text>
</comment>